<protein>
    <submittedName>
        <fullName evidence="9">Peptide ABC transporter ATP-binding protein</fullName>
    </submittedName>
</protein>
<dbReference type="Proteomes" id="UP000621492">
    <property type="component" value="Unassembled WGS sequence"/>
</dbReference>
<keyword evidence="5" id="KW-0547">Nucleotide-binding</keyword>
<evidence type="ECO:0000256" key="2">
    <source>
        <dbReference type="ARBA" id="ARBA00005417"/>
    </source>
</evidence>
<keyword evidence="7" id="KW-0472">Membrane</keyword>
<evidence type="ECO:0000256" key="3">
    <source>
        <dbReference type="ARBA" id="ARBA00022448"/>
    </source>
</evidence>
<dbReference type="GO" id="GO:0005886">
    <property type="term" value="C:plasma membrane"/>
    <property type="evidence" value="ECO:0007669"/>
    <property type="project" value="UniProtKB-SubCell"/>
</dbReference>
<dbReference type="PROSITE" id="PS50893">
    <property type="entry name" value="ABC_TRANSPORTER_2"/>
    <property type="match status" value="1"/>
</dbReference>
<dbReference type="InterPro" id="IPR050388">
    <property type="entry name" value="ABC_Ni/Peptide_Import"/>
</dbReference>
<proteinExistence type="inferred from homology"/>
<dbReference type="FunFam" id="3.40.50.300:FF:000016">
    <property type="entry name" value="Oligopeptide ABC transporter ATP-binding component"/>
    <property type="match status" value="1"/>
</dbReference>
<reference evidence="9" key="2">
    <citation type="submission" date="2020-09" db="EMBL/GenBank/DDBJ databases">
        <authorList>
            <person name="Sun Q."/>
            <person name="Zhou Y."/>
        </authorList>
    </citation>
    <scope>NUCLEOTIDE SEQUENCE</scope>
    <source>
        <strain evidence="9">CGMCC 1.15454</strain>
    </source>
</reference>
<dbReference type="EMBL" id="BMJD01000009">
    <property type="protein sequence ID" value="GGB39199.1"/>
    <property type="molecule type" value="Genomic_DNA"/>
</dbReference>
<keyword evidence="10" id="KW-1185">Reference proteome</keyword>
<dbReference type="InterPro" id="IPR017871">
    <property type="entry name" value="ABC_transporter-like_CS"/>
</dbReference>
<evidence type="ECO:0000256" key="5">
    <source>
        <dbReference type="ARBA" id="ARBA00022741"/>
    </source>
</evidence>
<comment type="caution">
    <text evidence="9">The sequence shown here is derived from an EMBL/GenBank/DDBJ whole genome shotgun (WGS) entry which is preliminary data.</text>
</comment>
<accession>A0A9W5TWF9</accession>
<dbReference type="Pfam" id="PF00005">
    <property type="entry name" value="ABC_tran"/>
    <property type="match status" value="1"/>
</dbReference>
<dbReference type="CDD" id="cd03257">
    <property type="entry name" value="ABC_NikE_OppD_transporters"/>
    <property type="match status" value="1"/>
</dbReference>
<dbReference type="PROSITE" id="PS00211">
    <property type="entry name" value="ABC_TRANSPORTER_1"/>
    <property type="match status" value="1"/>
</dbReference>
<sequence>MGDVLLEVKGLHVHFVNKNNRIPAIEGVDFKIREGETLGIVGESGCGKSITSMSILKLLPPEAEIVDGDIYFKGSDLTELSKRQLTKIRGNAISMIFQEPMTSLNPVYTIGNQISEALRYHYGLSKKQSKKRVIEMLKLVGIPAPEKRFYEYPHELSGGMRQRIMIAMALICNPDLLIADEPTTALDVTIQAQILELMKSLKNDFNTSIIMISHDLGVIAEMTDNVLVMYGGMVVENCDVKTLFENPLHPYTKGLLNSLPKVDERKEELNTIDGAVPSLSKMPAGCKFWPRCPYAMEICKTTRPDMFEKDNHKVRCFLYDDRTKGEM</sequence>
<dbReference type="GO" id="GO:0015833">
    <property type="term" value="P:peptide transport"/>
    <property type="evidence" value="ECO:0007669"/>
    <property type="project" value="InterPro"/>
</dbReference>
<organism evidence="9 10">
    <name type="scientific">Lentibacillus populi</name>
    <dbReference type="NCBI Taxonomy" id="1827502"/>
    <lineage>
        <taxon>Bacteria</taxon>
        <taxon>Bacillati</taxon>
        <taxon>Bacillota</taxon>
        <taxon>Bacilli</taxon>
        <taxon>Bacillales</taxon>
        <taxon>Bacillaceae</taxon>
        <taxon>Lentibacillus</taxon>
    </lineage>
</organism>
<dbReference type="RefSeq" id="WP_188724923.1">
    <property type="nucleotide sequence ID" value="NZ_BMJD01000009.1"/>
</dbReference>
<evidence type="ECO:0000256" key="7">
    <source>
        <dbReference type="ARBA" id="ARBA00023136"/>
    </source>
</evidence>
<evidence type="ECO:0000256" key="6">
    <source>
        <dbReference type="ARBA" id="ARBA00022840"/>
    </source>
</evidence>
<dbReference type="InterPro" id="IPR003439">
    <property type="entry name" value="ABC_transporter-like_ATP-bd"/>
</dbReference>
<keyword evidence="4" id="KW-1003">Cell membrane</keyword>
<dbReference type="InterPro" id="IPR027417">
    <property type="entry name" value="P-loop_NTPase"/>
</dbReference>
<comment type="similarity">
    <text evidence="2">Belongs to the ABC transporter superfamily.</text>
</comment>
<dbReference type="NCBIfam" id="TIGR01727">
    <property type="entry name" value="oligo_HPY"/>
    <property type="match status" value="1"/>
</dbReference>
<gene>
    <name evidence="9" type="primary">oppD</name>
    <name evidence="9" type="ORF">GCM10011409_15940</name>
</gene>
<dbReference type="PANTHER" id="PTHR43297:SF2">
    <property type="entry name" value="DIPEPTIDE TRANSPORT ATP-BINDING PROTEIN DPPD"/>
    <property type="match status" value="1"/>
</dbReference>
<dbReference type="SMART" id="SM00382">
    <property type="entry name" value="AAA"/>
    <property type="match status" value="1"/>
</dbReference>
<dbReference type="InterPro" id="IPR013563">
    <property type="entry name" value="Oligopep_ABC_C"/>
</dbReference>
<dbReference type="InterPro" id="IPR003593">
    <property type="entry name" value="AAA+_ATPase"/>
</dbReference>
<dbReference type="PANTHER" id="PTHR43297">
    <property type="entry name" value="OLIGOPEPTIDE TRANSPORT ATP-BINDING PROTEIN APPD"/>
    <property type="match status" value="1"/>
</dbReference>
<evidence type="ECO:0000313" key="9">
    <source>
        <dbReference type="EMBL" id="GGB39199.1"/>
    </source>
</evidence>
<evidence type="ECO:0000313" key="10">
    <source>
        <dbReference type="Proteomes" id="UP000621492"/>
    </source>
</evidence>
<dbReference type="AlphaFoldDB" id="A0A9W5TWF9"/>
<evidence type="ECO:0000259" key="8">
    <source>
        <dbReference type="PROSITE" id="PS50893"/>
    </source>
</evidence>
<keyword evidence="6 9" id="KW-0067">ATP-binding</keyword>
<dbReference type="GO" id="GO:0016887">
    <property type="term" value="F:ATP hydrolysis activity"/>
    <property type="evidence" value="ECO:0007669"/>
    <property type="project" value="InterPro"/>
</dbReference>
<reference evidence="9" key="1">
    <citation type="journal article" date="2014" name="Int. J. Syst. Evol. Microbiol.">
        <title>Complete genome sequence of Corynebacterium casei LMG S-19264T (=DSM 44701T), isolated from a smear-ripened cheese.</title>
        <authorList>
            <consortium name="US DOE Joint Genome Institute (JGI-PGF)"/>
            <person name="Walter F."/>
            <person name="Albersmeier A."/>
            <person name="Kalinowski J."/>
            <person name="Ruckert C."/>
        </authorList>
    </citation>
    <scope>NUCLEOTIDE SEQUENCE</scope>
    <source>
        <strain evidence="9">CGMCC 1.15454</strain>
    </source>
</reference>
<dbReference type="GO" id="GO:0005524">
    <property type="term" value="F:ATP binding"/>
    <property type="evidence" value="ECO:0007669"/>
    <property type="project" value="UniProtKB-KW"/>
</dbReference>
<comment type="subcellular location">
    <subcellularLocation>
        <location evidence="1">Cell membrane</location>
        <topology evidence="1">Peripheral membrane protein</topology>
    </subcellularLocation>
</comment>
<dbReference type="Gene3D" id="3.40.50.300">
    <property type="entry name" value="P-loop containing nucleotide triphosphate hydrolases"/>
    <property type="match status" value="1"/>
</dbReference>
<dbReference type="Pfam" id="PF08352">
    <property type="entry name" value="oligo_HPY"/>
    <property type="match status" value="1"/>
</dbReference>
<evidence type="ECO:0000256" key="1">
    <source>
        <dbReference type="ARBA" id="ARBA00004202"/>
    </source>
</evidence>
<name>A0A9W5TWF9_9BACI</name>
<keyword evidence="3" id="KW-0813">Transport</keyword>
<dbReference type="SUPFAM" id="SSF52540">
    <property type="entry name" value="P-loop containing nucleoside triphosphate hydrolases"/>
    <property type="match status" value="1"/>
</dbReference>
<feature type="domain" description="ABC transporter" evidence="8">
    <location>
        <begin position="8"/>
        <end position="256"/>
    </location>
</feature>
<evidence type="ECO:0000256" key="4">
    <source>
        <dbReference type="ARBA" id="ARBA00022475"/>
    </source>
</evidence>